<evidence type="ECO:0000313" key="2">
    <source>
        <dbReference type="EMBL" id="QEC75933.1"/>
    </source>
</evidence>
<sequence length="129" mass="14021">MNDSKKFRDTDMQAIIGWILRAGVFISMSVVFIGGVVYLYRHGQTHVDYSTFKGVPDFVGSVGGILHGIFTGRGRAIIQAGIILLIATPIIRVVFSAIGFVMEKDYLYLGITILVLLIIMASMLSGHAG</sequence>
<feature type="transmembrane region" description="Helical" evidence="1">
    <location>
        <begin position="106"/>
        <end position="124"/>
    </location>
</feature>
<dbReference type="Proteomes" id="UP000321362">
    <property type="component" value="Chromosome"/>
</dbReference>
<reference evidence="2 3" key="1">
    <citation type="journal article" date="2013" name="J. Microbiol.">
        <title>Mucilaginibacter ginsenosidivorax sp. nov., with ginsenoside converting activity isolated from sediment.</title>
        <authorList>
            <person name="Kim J.K."/>
            <person name="Choi T.E."/>
            <person name="Liu Q.M."/>
            <person name="Park H.Y."/>
            <person name="Yi T.H."/>
            <person name="Yoon M.H."/>
            <person name="Kim S.C."/>
            <person name="Im W.T."/>
        </authorList>
    </citation>
    <scope>NUCLEOTIDE SEQUENCE [LARGE SCALE GENOMIC DNA]</scope>
    <source>
        <strain evidence="2 3">KHI28</strain>
    </source>
</reference>
<dbReference type="OrthoDB" id="1072981at2"/>
<dbReference type="InterPro" id="IPR012861">
    <property type="entry name" value="DUF1634"/>
</dbReference>
<dbReference type="Pfam" id="PF07843">
    <property type="entry name" value="DUF1634"/>
    <property type="match status" value="1"/>
</dbReference>
<dbReference type="EMBL" id="CP042437">
    <property type="protein sequence ID" value="QEC75933.1"/>
    <property type="molecule type" value="Genomic_DNA"/>
</dbReference>
<evidence type="ECO:0000313" key="3">
    <source>
        <dbReference type="Proteomes" id="UP000321362"/>
    </source>
</evidence>
<name>A0A5B8VX98_9SPHI</name>
<dbReference type="RefSeq" id="WP_147053117.1">
    <property type="nucleotide sequence ID" value="NZ_CP042437.1"/>
</dbReference>
<protein>
    <submittedName>
        <fullName evidence="2">DUF1634 domain-containing protein</fullName>
    </submittedName>
</protein>
<accession>A0A5B8VX98</accession>
<feature type="transmembrane region" description="Helical" evidence="1">
    <location>
        <begin position="76"/>
        <end position="100"/>
    </location>
</feature>
<keyword evidence="1" id="KW-1133">Transmembrane helix</keyword>
<keyword evidence="1" id="KW-0472">Membrane</keyword>
<feature type="transmembrane region" description="Helical" evidence="1">
    <location>
        <begin position="15"/>
        <end position="40"/>
    </location>
</feature>
<dbReference type="AlphaFoldDB" id="A0A5B8VX98"/>
<gene>
    <name evidence="2" type="ORF">FSB76_08225</name>
</gene>
<evidence type="ECO:0000256" key="1">
    <source>
        <dbReference type="SAM" id="Phobius"/>
    </source>
</evidence>
<keyword evidence="1" id="KW-0812">Transmembrane</keyword>
<proteinExistence type="predicted"/>
<organism evidence="2 3">
    <name type="scientific">Mucilaginibacter ginsenosidivorax</name>
    <dbReference type="NCBI Taxonomy" id="862126"/>
    <lineage>
        <taxon>Bacteria</taxon>
        <taxon>Pseudomonadati</taxon>
        <taxon>Bacteroidota</taxon>
        <taxon>Sphingobacteriia</taxon>
        <taxon>Sphingobacteriales</taxon>
        <taxon>Sphingobacteriaceae</taxon>
        <taxon>Mucilaginibacter</taxon>
    </lineage>
</organism>
<keyword evidence="3" id="KW-1185">Reference proteome</keyword>
<dbReference type="KEGG" id="mgk:FSB76_08225"/>